<dbReference type="PANTHER" id="PTHR35372:SF2">
    <property type="entry name" value="SF3 HELICASE DOMAIN-CONTAINING PROTEIN"/>
    <property type="match status" value="1"/>
</dbReference>
<reference evidence="5 6" key="1">
    <citation type="submission" date="2024-09" db="EMBL/GenBank/DDBJ databases">
        <authorList>
            <person name="Sun Q."/>
            <person name="Mori K."/>
        </authorList>
    </citation>
    <scope>NUCLEOTIDE SEQUENCE [LARGE SCALE GENOMIC DNA]</scope>
    <source>
        <strain evidence="5 6">CCM 7759</strain>
    </source>
</reference>
<protein>
    <submittedName>
        <fullName evidence="5">Phage/plasmid primase, P4 family</fullName>
    </submittedName>
</protein>
<dbReference type="InterPro" id="IPR014818">
    <property type="entry name" value="Phage/plasmid_primase_P4_C"/>
</dbReference>
<dbReference type="Pfam" id="PF08706">
    <property type="entry name" value="D5_N"/>
    <property type="match status" value="1"/>
</dbReference>
<dbReference type="InterPro" id="IPR006500">
    <property type="entry name" value="Helicase_put_C_phage/plasmid"/>
</dbReference>
<evidence type="ECO:0000256" key="1">
    <source>
        <dbReference type="ARBA" id="ARBA00022741"/>
    </source>
</evidence>
<sequence length="584" mass="66799">MKTKLSVVDYVWDNCVVNVVAEDINYAKAKDALLQKVVENASNEEFVGNLVTDLVKLREDGKEILDQIILRLEEEGRLGLLSNSLVASYLREKEFFSLLPAGFAILGKFDYASYFSNPECRELAMIKSVRWRNRGLSISEKGKLSLWHNTFARYVLMRMTLVQHENGQLFVYSKNGIFFEINDLVLKTVCRNILHEAEPDIWCRSMETEYIEALKREIPIVESMNPEKGVVNLTNGMLDLYKMALVQHSPEFLSTVQVPFAYDPDAECPTFISFLEEVFEGDKERIMLIQEILGYLFLPDIKIQKAFFFVGLGSNGKSILAEVIRNLVGPENVSNISLSAMSGRFGMQDLPGKLVCMSAENEFSKKFNTEKFKMLTSGDSVYVEPKYHAGYNTVLSAKVVILLNRLMETEDLSYGFFRRLQIIPFNKTFKELKAGQTPEEGVSYADKNLIGKLLNEMPGILRFAMEGLTRLINNQFNLTESKVCEQALQDYKAKQNPVVEYFNSRIEEKVILIDPSATTRRSNFKKDFDEWARDNDYNELATMSTKVFLELLDKVLRDKGVSFRVKKLHGDMVVDGLQLCGYFY</sequence>
<dbReference type="InterPro" id="IPR051620">
    <property type="entry name" value="ORF904-like_C"/>
</dbReference>
<evidence type="ECO:0000256" key="2">
    <source>
        <dbReference type="ARBA" id="ARBA00022801"/>
    </source>
</evidence>
<dbReference type="SMART" id="SM00885">
    <property type="entry name" value="D5_N"/>
    <property type="match status" value="1"/>
</dbReference>
<dbReference type="InterPro" id="IPR027417">
    <property type="entry name" value="P-loop_NTPase"/>
</dbReference>
<dbReference type="EMBL" id="JBHLWN010000031">
    <property type="protein sequence ID" value="MFC0212443.1"/>
    <property type="molecule type" value="Genomic_DNA"/>
</dbReference>
<accession>A0ABV6DIG0</accession>
<keyword evidence="6" id="KW-1185">Reference proteome</keyword>
<dbReference type="Proteomes" id="UP001589776">
    <property type="component" value="Unassembled WGS sequence"/>
</dbReference>
<comment type="caution">
    <text evidence="5">The sequence shown here is derived from an EMBL/GenBank/DDBJ whole genome shotgun (WGS) entry which is preliminary data.</text>
</comment>
<dbReference type="PANTHER" id="PTHR35372">
    <property type="entry name" value="ATP BINDING PROTEIN-RELATED"/>
    <property type="match status" value="1"/>
</dbReference>
<evidence type="ECO:0000259" key="4">
    <source>
        <dbReference type="PROSITE" id="PS51206"/>
    </source>
</evidence>
<dbReference type="PROSITE" id="PS51206">
    <property type="entry name" value="SF3_HELICASE_1"/>
    <property type="match status" value="1"/>
</dbReference>
<name>A0ABV6DIG0_9BACL</name>
<keyword evidence="3" id="KW-0067">ATP-binding</keyword>
<evidence type="ECO:0000313" key="5">
    <source>
        <dbReference type="EMBL" id="MFC0212443.1"/>
    </source>
</evidence>
<dbReference type="SUPFAM" id="SSF52540">
    <property type="entry name" value="P-loop containing nucleoside triphosphate hydrolases"/>
    <property type="match status" value="1"/>
</dbReference>
<evidence type="ECO:0000313" key="6">
    <source>
        <dbReference type="Proteomes" id="UP001589776"/>
    </source>
</evidence>
<feature type="domain" description="SF3 helicase" evidence="4">
    <location>
        <begin position="284"/>
        <end position="438"/>
    </location>
</feature>
<dbReference type="InterPro" id="IPR014015">
    <property type="entry name" value="Helicase_SF3_DNA-vir"/>
</dbReference>
<dbReference type="RefSeq" id="WP_377469609.1">
    <property type="nucleotide sequence ID" value="NZ_JBHLWN010000031.1"/>
</dbReference>
<dbReference type="Gene3D" id="3.40.50.300">
    <property type="entry name" value="P-loop containing nucleotide triphosphate hydrolases"/>
    <property type="match status" value="1"/>
</dbReference>
<dbReference type="Pfam" id="PF19263">
    <property type="entry name" value="DUF5906"/>
    <property type="match status" value="1"/>
</dbReference>
<dbReference type="NCBIfam" id="TIGR01613">
    <property type="entry name" value="primase_Cterm"/>
    <property type="match status" value="1"/>
</dbReference>
<organism evidence="5 6">
    <name type="scientific">Paenibacillus chartarius</name>
    <dbReference type="NCBI Taxonomy" id="747481"/>
    <lineage>
        <taxon>Bacteria</taxon>
        <taxon>Bacillati</taxon>
        <taxon>Bacillota</taxon>
        <taxon>Bacilli</taxon>
        <taxon>Bacillales</taxon>
        <taxon>Paenibacillaceae</taxon>
        <taxon>Paenibacillus</taxon>
    </lineage>
</organism>
<keyword evidence="1" id="KW-0547">Nucleotide-binding</keyword>
<gene>
    <name evidence="5" type="ORF">ACFFK0_08210</name>
</gene>
<evidence type="ECO:0000256" key="3">
    <source>
        <dbReference type="ARBA" id="ARBA00022840"/>
    </source>
</evidence>
<proteinExistence type="predicted"/>
<dbReference type="InterPro" id="IPR045455">
    <property type="entry name" value="NrS-1_pol-like_helicase"/>
</dbReference>
<keyword evidence="2" id="KW-0378">Hydrolase</keyword>